<evidence type="ECO:0008006" key="3">
    <source>
        <dbReference type="Google" id="ProtNLM"/>
    </source>
</evidence>
<organism evidence="1 2">
    <name type="scientific">Candidatus Roizmanbacteria bacterium RIFCSPLOWO2_01_FULL_40_42</name>
    <dbReference type="NCBI Taxonomy" id="1802066"/>
    <lineage>
        <taxon>Bacteria</taxon>
        <taxon>Candidatus Roizmaniibacteriota</taxon>
    </lineage>
</organism>
<protein>
    <recommendedName>
        <fullName evidence="3">Nudix hydrolase domain-containing protein</fullName>
    </recommendedName>
</protein>
<sequence>MAIREKYTERRDPPLTITLPGRSYEPVMLADAGYERIAVGLMILRRNQSEGIEVLMGKHRGSERSEEESGRWSWLAETVYPSELHGNIAHVLARLVPEEMDRGLVDLQLLGRDDSIQEVDLVKEGRRHMVPIYVFATSQDLAGPLGESEEIEELGWFPLEPLIAGQVDESNPVREFTVSGFQQLAEKGVFHPARFPTSAVVIPPEFQVNGYKDSRSADLTKFRSK</sequence>
<dbReference type="SUPFAM" id="SSF55811">
    <property type="entry name" value="Nudix"/>
    <property type="match status" value="1"/>
</dbReference>
<dbReference type="Gene3D" id="3.90.79.10">
    <property type="entry name" value="Nucleoside Triphosphate Pyrophosphohydrolase"/>
    <property type="match status" value="1"/>
</dbReference>
<dbReference type="Proteomes" id="UP000178558">
    <property type="component" value="Unassembled WGS sequence"/>
</dbReference>
<dbReference type="AlphaFoldDB" id="A0A1F7J6S9"/>
<dbReference type="InterPro" id="IPR015797">
    <property type="entry name" value="NUDIX_hydrolase-like_dom_sf"/>
</dbReference>
<name>A0A1F7J6S9_9BACT</name>
<comment type="caution">
    <text evidence="1">The sequence shown here is derived from an EMBL/GenBank/DDBJ whole genome shotgun (WGS) entry which is preliminary data.</text>
</comment>
<evidence type="ECO:0000313" key="1">
    <source>
        <dbReference type="EMBL" id="OGK51314.1"/>
    </source>
</evidence>
<dbReference type="EMBL" id="MGAQ01000001">
    <property type="protein sequence ID" value="OGK51314.1"/>
    <property type="molecule type" value="Genomic_DNA"/>
</dbReference>
<gene>
    <name evidence="1" type="ORF">A3B50_02620</name>
</gene>
<evidence type="ECO:0000313" key="2">
    <source>
        <dbReference type="Proteomes" id="UP000178558"/>
    </source>
</evidence>
<accession>A0A1F7J6S9</accession>
<proteinExistence type="predicted"/>
<reference evidence="1 2" key="1">
    <citation type="journal article" date="2016" name="Nat. Commun.">
        <title>Thousands of microbial genomes shed light on interconnected biogeochemical processes in an aquifer system.</title>
        <authorList>
            <person name="Anantharaman K."/>
            <person name="Brown C.T."/>
            <person name="Hug L.A."/>
            <person name="Sharon I."/>
            <person name="Castelle C.J."/>
            <person name="Probst A.J."/>
            <person name="Thomas B.C."/>
            <person name="Singh A."/>
            <person name="Wilkins M.J."/>
            <person name="Karaoz U."/>
            <person name="Brodie E.L."/>
            <person name="Williams K.H."/>
            <person name="Hubbard S.S."/>
            <person name="Banfield J.F."/>
        </authorList>
    </citation>
    <scope>NUCLEOTIDE SEQUENCE [LARGE SCALE GENOMIC DNA]</scope>
</reference>